<reference evidence="2" key="1">
    <citation type="journal article" date="2024" name="Proc. Natl. Acad. Sci. U.S.A.">
        <title>Extraordinary preservation of gene collinearity over three hundred million years revealed in homosporous lycophytes.</title>
        <authorList>
            <person name="Li C."/>
            <person name="Wickell D."/>
            <person name="Kuo L.Y."/>
            <person name="Chen X."/>
            <person name="Nie B."/>
            <person name="Liao X."/>
            <person name="Peng D."/>
            <person name="Ji J."/>
            <person name="Jenkins J."/>
            <person name="Williams M."/>
            <person name="Shu S."/>
            <person name="Plott C."/>
            <person name="Barry K."/>
            <person name="Rajasekar S."/>
            <person name="Grimwood J."/>
            <person name="Han X."/>
            <person name="Sun S."/>
            <person name="Hou Z."/>
            <person name="He W."/>
            <person name="Dai G."/>
            <person name="Sun C."/>
            <person name="Schmutz J."/>
            <person name="Leebens-Mack J.H."/>
            <person name="Li F.W."/>
            <person name="Wang L."/>
        </authorList>
    </citation>
    <scope>NUCLEOTIDE SEQUENCE [LARGE SCALE GENOMIC DNA]</scope>
    <source>
        <strain evidence="2">cv. PW_Plant_1</strain>
    </source>
</reference>
<protein>
    <submittedName>
        <fullName evidence="1">Uncharacterized protein</fullName>
    </submittedName>
</protein>
<sequence length="282" mass="31940">MTCRGFLQCLLKFLNFLLILIGLAITLYSLWMLHQWSIQPHQPVEPPSPGSQPDHLPYMTSGGHQDLQSHEEKTGFNFYQLGRPFSENKLEPHIQWHLLPKGLPAPWFIYAFFGFGVIVLLITCTGHIAAEISSGCCLSCYSFFLILLILVQAALATAIFFDHQWEEDIPDDPTGEFSKMKNFIEKNVDICKWVALGVVVVEVLSLLLALTLRPMLANSQRGYDSDDNYVPPRSSVRQPLLNRQTTQGNVPSSTLAEAHPTRNDAWRARMREKYGSDTTEFN</sequence>
<evidence type="ECO:0000313" key="2">
    <source>
        <dbReference type="Proteomes" id="UP001162992"/>
    </source>
</evidence>
<evidence type="ECO:0000313" key="1">
    <source>
        <dbReference type="EMBL" id="KAJ7527808.1"/>
    </source>
</evidence>
<proteinExistence type="predicted"/>
<dbReference type="EMBL" id="CM055107">
    <property type="protein sequence ID" value="KAJ7527808.1"/>
    <property type="molecule type" value="Genomic_DNA"/>
</dbReference>
<comment type="caution">
    <text evidence="1">The sequence shown here is derived from an EMBL/GenBank/DDBJ whole genome shotgun (WGS) entry which is preliminary data.</text>
</comment>
<organism evidence="1 2">
    <name type="scientific">Diphasiastrum complanatum</name>
    <name type="common">Issler's clubmoss</name>
    <name type="synonym">Lycopodium complanatum</name>
    <dbReference type="NCBI Taxonomy" id="34168"/>
    <lineage>
        <taxon>Eukaryota</taxon>
        <taxon>Viridiplantae</taxon>
        <taxon>Streptophyta</taxon>
        <taxon>Embryophyta</taxon>
        <taxon>Tracheophyta</taxon>
        <taxon>Lycopodiopsida</taxon>
        <taxon>Lycopodiales</taxon>
        <taxon>Lycopodiaceae</taxon>
        <taxon>Lycopodioideae</taxon>
        <taxon>Diphasiastrum</taxon>
    </lineage>
</organism>
<keyword evidence="2" id="KW-1185">Reference proteome</keyword>
<gene>
    <name evidence="1" type="ORF">O6H91_16G072000</name>
</gene>
<dbReference type="Proteomes" id="UP001162992">
    <property type="component" value="Chromosome 16"/>
</dbReference>
<name>A0ACC2BDG4_DIPCM</name>
<accession>A0ACC2BDG4</accession>